<keyword evidence="2" id="KW-1185">Reference proteome</keyword>
<dbReference type="RefSeq" id="WP_096449733.1">
    <property type="nucleotide sequence ID" value="NZ_JBHSOG010000101.1"/>
</dbReference>
<dbReference type="Pfam" id="PF11828">
    <property type="entry name" value="DUF3348"/>
    <property type="match status" value="1"/>
</dbReference>
<comment type="caution">
    <text evidence="1">The sequence shown here is derived from an EMBL/GenBank/DDBJ whole genome shotgun (WGS) entry which is preliminary data.</text>
</comment>
<dbReference type="Proteomes" id="UP001595974">
    <property type="component" value="Unassembled WGS sequence"/>
</dbReference>
<organism evidence="1 2">
    <name type="scientific">Thauera sinica</name>
    <dbReference type="NCBI Taxonomy" id="2665146"/>
    <lineage>
        <taxon>Bacteria</taxon>
        <taxon>Pseudomonadati</taxon>
        <taxon>Pseudomonadota</taxon>
        <taxon>Betaproteobacteria</taxon>
        <taxon>Rhodocyclales</taxon>
        <taxon>Zoogloeaceae</taxon>
        <taxon>Thauera</taxon>
    </lineage>
</organism>
<protein>
    <submittedName>
        <fullName evidence="1">DUF3348 domain-containing protein</fullName>
    </submittedName>
</protein>
<name>A0ABW1AX92_9RHOO</name>
<gene>
    <name evidence="1" type="ORF">ACFPTN_21025</name>
</gene>
<dbReference type="EMBL" id="JBHSOG010000101">
    <property type="protein sequence ID" value="MFC5771870.1"/>
    <property type="molecule type" value="Genomic_DNA"/>
</dbReference>
<dbReference type="InterPro" id="IPR021783">
    <property type="entry name" value="DUF3348"/>
</dbReference>
<sequence length="252" mass="27062">MAQGLPRTHFNSAGLVRLLSGLAVADVAEARQSFAERLGDWLDFTHALSLYSALDAAAGESGAPAAAPSPARQAFARVRGTLAESITIDGVQNPGKARIALPAPLPHDTVESASDFGPYHRYYLAHQRDMNANVGPLRATVRAALSRQSPVLARLAALDAAMDQALADRERTLLATVPALLAGRFERLFQAHRAARADAETADDPARWMEPGGWLARFCGEMRAVLLAELELRLQPVAGLIEALDNEVEKQQ</sequence>
<evidence type="ECO:0000313" key="1">
    <source>
        <dbReference type="EMBL" id="MFC5771870.1"/>
    </source>
</evidence>
<proteinExistence type="predicted"/>
<reference evidence="2" key="1">
    <citation type="journal article" date="2019" name="Int. J. Syst. Evol. Microbiol.">
        <title>The Global Catalogue of Microorganisms (GCM) 10K type strain sequencing project: providing services to taxonomists for standard genome sequencing and annotation.</title>
        <authorList>
            <consortium name="The Broad Institute Genomics Platform"/>
            <consortium name="The Broad Institute Genome Sequencing Center for Infectious Disease"/>
            <person name="Wu L."/>
            <person name="Ma J."/>
        </authorList>
    </citation>
    <scope>NUCLEOTIDE SEQUENCE [LARGE SCALE GENOMIC DNA]</scope>
    <source>
        <strain evidence="2">SHR3</strain>
    </source>
</reference>
<accession>A0ABW1AX92</accession>
<evidence type="ECO:0000313" key="2">
    <source>
        <dbReference type="Proteomes" id="UP001595974"/>
    </source>
</evidence>